<name>A0A1E5RAS6_9ASCO</name>
<dbReference type="OrthoDB" id="9972728at2759"/>
<dbReference type="GO" id="GO:0005840">
    <property type="term" value="C:ribosome"/>
    <property type="evidence" value="ECO:0007669"/>
    <property type="project" value="UniProtKB-KW"/>
</dbReference>
<dbReference type="GO" id="GO:0003723">
    <property type="term" value="F:RNA binding"/>
    <property type="evidence" value="ECO:0007669"/>
    <property type="project" value="InterPro"/>
</dbReference>
<proteinExistence type="inferred from homology"/>
<evidence type="ECO:0000256" key="8">
    <source>
        <dbReference type="RuleBase" id="RU003619"/>
    </source>
</evidence>
<dbReference type="GO" id="GO:1990904">
    <property type="term" value="C:ribonucleoprotein complex"/>
    <property type="evidence" value="ECO:0007669"/>
    <property type="project" value="UniProtKB-KW"/>
</dbReference>
<evidence type="ECO:0000256" key="9">
    <source>
        <dbReference type="SAM" id="MobiDB-lite"/>
    </source>
</evidence>
<dbReference type="GO" id="GO:0006412">
    <property type="term" value="P:translation"/>
    <property type="evidence" value="ECO:0007669"/>
    <property type="project" value="InterPro"/>
</dbReference>
<dbReference type="Gene3D" id="1.10.455.10">
    <property type="entry name" value="Ribosomal protein S7 domain"/>
    <property type="match status" value="1"/>
</dbReference>
<feature type="region of interest" description="Disordered" evidence="9">
    <location>
        <begin position="36"/>
        <end position="62"/>
    </location>
</feature>
<dbReference type="CDD" id="cd14868">
    <property type="entry name" value="uS7_Mitochondria_Fungi"/>
    <property type="match status" value="1"/>
</dbReference>
<dbReference type="PANTHER" id="PTHR11205">
    <property type="entry name" value="RIBOSOMAL PROTEIN S7"/>
    <property type="match status" value="1"/>
</dbReference>
<evidence type="ECO:0000256" key="2">
    <source>
        <dbReference type="ARBA" id="ARBA00007151"/>
    </source>
</evidence>
<evidence type="ECO:0000313" key="11">
    <source>
        <dbReference type="EMBL" id="OEJ84008.1"/>
    </source>
</evidence>
<reference evidence="12" key="1">
    <citation type="journal article" date="2016" name="Genome Announc.">
        <title>Genome sequences of three species of Hanseniaspora isolated from spontaneous wine fermentations.</title>
        <authorList>
            <person name="Sternes P.R."/>
            <person name="Lee D."/>
            <person name="Kutyna D.R."/>
            <person name="Borneman A.R."/>
        </authorList>
    </citation>
    <scope>NUCLEOTIDE SEQUENCE [LARGE SCALE GENOMIC DNA]</scope>
    <source>
        <strain evidence="12">AWRI3579</strain>
    </source>
</reference>
<dbReference type="InterPro" id="IPR036823">
    <property type="entry name" value="Ribosomal_uS7_dom_sf"/>
</dbReference>
<feature type="domain" description="Small ribosomal subunit protein uS7" evidence="10">
    <location>
        <begin position="134"/>
        <end position="274"/>
    </location>
</feature>
<comment type="subcellular location">
    <subcellularLocation>
        <location evidence="1">Mitochondrion</location>
    </subcellularLocation>
</comment>
<dbReference type="InterPro" id="IPR020606">
    <property type="entry name" value="Ribosomal_uS7_CS"/>
</dbReference>
<dbReference type="InterPro" id="IPR000235">
    <property type="entry name" value="Ribosomal_uS7"/>
</dbReference>
<protein>
    <recommendedName>
        <fullName evidence="7">Small ribosomal subunit protein uS7m</fullName>
    </recommendedName>
</protein>
<evidence type="ECO:0000259" key="10">
    <source>
        <dbReference type="Pfam" id="PF00177"/>
    </source>
</evidence>
<dbReference type="GO" id="GO:0005739">
    <property type="term" value="C:mitochondrion"/>
    <property type="evidence" value="ECO:0007669"/>
    <property type="project" value="UniProtKB-SubCell"/>
</dbReference>
<keyword evidence="5 8" id="KW-0687">Ribonucleoprotein</keyword>
<dbReference type="PROSITE" id="PS00052">
    <property type="entry name" value="RIBOSOMAL_S7"/>
    <property type="match status" value="1"/>
</dbReference>
<dbReference type="InterPro" id="IPR047988">
    <property type="entry name" value="Ribosomal_uS7m_fungi"/>
</dbReference>
<dbReference type="FunCoup" id="A0A1E5RAS6">
    <property type="interactions" value="280"/>
</dbReference>
<dbReference type="FunFam" id="1.10.455.10:FF:000006">
    <property type="entry name" value="37S ribosomal protein S7, mitochondrial"/>
    <property type="match status" value="1"/>
</dbReference>
<evidence type="ECO:0000256" key="7">
    <source>
        <dbReference type="ARBA" id="ARBA00039306"/>
    </source>
</evidence>
<dbReference type="InterPro" id="IPR023798">
    <property type="entry name" value="Ribosomal_uS7_dom"/>
</dbReference>
<evidence type="ECO:0000256" key="1">
    <source>
        <dbReference type="ARBA" id="ARBA00004173"/>
    </source>
</evidence>
<keyword evidence="3 8" id="KW-0689">Ribosomal protein</keyword>
<dbReference type="SUPFAM" id="SSF47973">
    <property type="entry name" value="Ribosomal protein S7"/>
    <property type="match status" value="1"/>
</dbReference>
<dbReference type="Pfam" id="PF00177">
    <property type="entry name" value="Ribosomal_S7"/>
    <property type="match status" value="1"/>
</dbReference>
<dbReference type="InParanoid" id="A0A1E5RAS6"/>
<evidence type="ECO:0000256" key="4">
    <source>
        <dbReference type="ARBA" id="ARBA00023128"/>
    </source>
</evidence>
<evidence type="ECO:0000256" key="5">
    <source>
        <dbReference type="ARBA" id="ARBA00023274"/>
    </source>
</evidence>
<dbReference type="EMBL" id="LPNM01000008">
    <property type="protein sequence ID" value="OEJ84008.1"/>
    <property type="molecule type" value="Genomic_DNA"/>
</dbReference>
<dbReference type="STRING" id="56408.A0A1E5RAS6"/>
<evidence type="ECO:0000256" key="3">
    <source>
        <dbReference type="ARBA" id="ARBA00022980"/>
    </source>
</evidence>
<sequence>MLARVGRQTLKLKYTGPCAHITRVHQGTTMTRLFSSSCPSLQQTQTTDQSPSAPLKQDLPSEKDQELDEWFAAIKRLEQEYNNEINIDELSKEERMTSTLIRRSQEKDLIEDLASSKDKKFIPTEEQVKQWSQLQGVPIPERHQDPVLQHVINMIMHHGKRQKATTIVSQALYIVFLELRQDPVQVLKHCLDVLAPLVVVKTHKGGNKAVSFPVPLSKKQRDRKAWMWIVEGSGKRPSKKFSIRLAEEIIAAYKGTSTGFDKRDAMHKAAILNRSYIVLK</sequence>
<gene>
    <name evidence="11" type="ORF">AWRI3579_g3086</name>
</gene>
<dbReference type="GO" id="GO:0003735">
    <property type="term" value="F:structural constituent of ribosome"/>
    <property type="evidence" value="ECO:0007669"/>
    <property type="project" value="InterPro"/>
</dbReference>
<comment type="similarity">
    <text evidence="2 8">Belongs to the universal ribosomal protein uS7 family.</text>
</comment>
<dbReference type="Proteomes" id="UP000095728">
    <property type="component" value="Unassembled WGS sequence"/>
</dbReference>
<comment type="function">
    <text evidence="6">Component of the mitochondrial ribosome (mitoribosome), a dedicated translation machinery responsible for the synthesis of mitochondrial genome-encoded proteins, including at least some of the essential transmembrane subunits of the mitochondrial respiratory chain. The mitoribosomes are attached to the mitochondrial inner membrane and translation products are cotranslationally integrated into the membrane.</text>
</comment>
<keyword evidence="4" id="KW-0496">Mitochondrion</keyword>
<accession>A0A1E5RAS6</accession>
<organism evidence="11 12">
    <name type="scientific">Hanseniaspora osmophila</name>
    <dbReference type="NCBI Taxonomy" id="56408"/>
    <lineage>
        <taxon>Eukaryota</taxon>
        <taxon>Fungi</taxon>
        <taxon>Dikarya</taxon>
        <taxon>Ascomycota</taxon>
        <taxon>Saccharomycotina</taxon>
        <taxon>Saccharomycetes</taxon>
        <taxon>Saccharomycodales</taxon>
        <taxon>Saccharomycodaceae</taxon>
        <taxon>Hanseniaspora</taxon>
    </lineage>
</organism>
<evidence type="ECO:0000256" key="6">
    <source>
        <dbReference type="ARBA" id="ARBA00037226"/>
    </source>
</evidence>
<feature type="compositionally biased region" description="Polar residues" evidence="9">
    <location>
        <begin position="36"/>
        <end position="52"/>
    </location>
</feature>
<comment type="caution">
    <text evidence="11">The sequence shown here is derived from an EMBL/GenBank/DDBJ whole genome shotgun (WGS) entry which is preliminary data.</text>
</comment>
<evidence type="ECO:0000313" key="12">
    <source>
        <dbReference type="Proteomes" id="UP000095728"/>
    </source>
</evidence>
<keyword evidence="12" id="KW-1185">Reference proteome</keyword>
<dbReference type="AlphaFoldDB" id="A0A1E5RAS6"/>